<feature type="region of interest" description="Disordered" evidence="1">
    <location>
        <begin position="1"/>
        <end position="21"/>
    </location>
</feature>
<organism evidence="2 3">
    <name type="scientific">Bacteroides graminisolvens</name>
    <dbReference type="NCBI Taxonomy" id="477666"/>
    <lineage>
        <taxon>Bacteria</taxon>
        <taxon>Pseudomonadati</taxon>
        <taxon>Bacteroidota</taxon>
        <taxon>Bacteroidia</taxon>
        <taxon>Bacteroidales</taxon>
        <taxon>Bacteroidaceae</taxon>
        <taxon>Bacteroides</taxon>
    </lineage>
</organism>
<dbReference type="AlphaFoldDB" id="A0A3D2SGZ4"/>
<protein>
    <recommendedName>
        <fullName evidence="4">Terminase small subunit</fullName>
    </recommendedName>
</protein>
<evidence type="ECO:0000256" key="1">
    <source>
        <dbReference type="SAM" id="MobiDB-lite"/>
    </source>
</evidence>
<comment type="caution">
    <text evidence="2">The sequence shown here is derived from an EMBL/GenBank/DDBJ whole genome shotgun (WGS) entry which is preliminary data.</text>
</comment>
<evidence type="ECO:0000313" key="2">
    <source>
        <dbReference type="EMBL" id="HCK24780.1"/>
    </source>
</evidence>
<gene>
    <name evidence="2" type="ORF">DHW31_08390</name>
</gene>
<proteinExistence type="predicted"/>
<reference evidence="2 3" key="1">
    <citation type="journal article" date="2018" name="Nat. Biotechnol.">
        <title>A standardized bacterial taxonomy based on genome phylogeny substantially revises the tree of life.</title>
        <authorList>
            <person name="Parks D.H."/>
            <person name="Chuvochina M."/>
            <person name="Waite D.W."/>
            <person name="Rinke C."/>
            <person name="Skarshewski A."/>
            <person name="Chaumeil P.A."/>
            <person name="Hugenholtz P."/>
        </authorList>
    </citation>
    <scope>NUCLEOTIDE SEQUENCE [LARGE SCALE GENOMIC DNA]</scope>
    <source>
        <strain evidence="2">UBA9667</strain>
    </source>
</reference>
<dbReference type="Proteomes" id="UP000263098">
    <property type="component" value="Unassembled WGS sequence"/>
</dbReference>
<sequence length="177" mass="19872">MARSESKSTAKSNKGRKPKFDYTGEEFLSSVESFAKKGFTDKEIAYALGIAPQRFCEKKSLHPELCEVLSRGRATINAAVRAKFLAMAIGGIKTKSVTKRKLKDINGDYTGDEEIQSVESELAPSLQAMSVWLYHHDEEWRKIERKQDEDASDIPTDIKQGVDIDSWIKEQVKGDGK</sequence>
<evidence type="ECO:0000313" key="3">
    <source>
        <dbReference type="Proteomes" id="UP000263098"/>
    </source>
</evidence>
<name>A0A3D2SGZ4_9BACE</name>
<accession>A0A3D2SGZ4</accession>
<evidence type="ECO:0008006" key="4">
    <source>
        <dbReference type="Google" id="ProtNLM"/>
    </source>
</evidence>
<dbReference type="EMBL" id="DPVG01000301">
    <property type="protein sequence ID" value="HCK24780.1"/>
    <property type="molecule type" value="Genomic_DNA"/>
</dbReference>